<comment type="cofactor">
    <cofactor evidence="1">
        <name>[4Fe-4S] cluster</name>
        <dbReference type="ChEBI" id="CHEBI:49883"/>
    </cofactor>
</comment>
<reference evidence="8 9" key="1">
    <citation type="submission" date="2018-01" db="EMBL/GenBank/DDBJ databases">
        <title>Novel co-symbiosis in the lucinid bivalve Phacoides pectinatus.</title>
        <authorList>
            <person name="Lim S.J."/>
            <person name="Davis B.G."/>
            <person name="Gill D.E."/>
            <person name="Engel A.S."/>
            <person name="Anderson L.C."/>
            <person name="Campbell B.J."/>
        </authorList>
    </citation>
    <scope>NUCLEOTIDE SEQUENCE [LARGE SCALE GENOMIC DNA]</scope>
    <source>
        <strain evidence="8">N3_P5</strain>
    </source>
</reference>
<dbReference type="Proteomes" id="UP000250928">
    <property type="component" value="Unassembled WGS sequence"/>
</dbReference>
<keyword evidence="4" id="KW-0408">Iron</keyword>
<evidence type="ECO:0000313" key="8">
    <source>
        <dbReference type="EMBL" id="PUE04700.1"/>
    </source>
</evidence>
<dbReference type="CDD" id="cd01335">
    <property type="entry name" value="Radical_SAM"/>
    <property type="match status" value="1"/>
</dbReference>
<accession>A0A657PVC1</accession>
<protein>
    <submittedName>
        <fullName evidence="8">Radical SAM protein</fullName>
    </submittedName>
</protein>
<keyword evidence="3" id="KW-0479">Metal-binding</keyword>
<feature type="domain" description="Arsenosugar biosynthesis radical SAM protein ArsS-like C-terminal" evidence="7">
    <location>
        <begin position="181"/>
        <end position="317"/>
    </location>
</feature>
<dbReference type="Pfam" id="PF12345">
    <property type="entry name" value="DUF3641"/>
    <property type="match status" value="1"/>
</dbReference>
<evidence type="ECO:0000256" key="4">
    <source>
        <dbReference type="ARBA" id="ARBA00023004"/>
    </source>
</evidence>
<dbReference type="PANTHER" id="PTHR43728:SF1">
    <property type="entry name" value="FE-S OXIDOREDUCTASE"/>
    <property type="match status" value="1"/>
</dbReference>
<dbReference type="EMBL" id="PQCO01000114">
    <property type="protein sequence ID" value="PUE04700.1"/>
    <property type="molecule type" value="Genomic_DNA"/>
</dbReference>
<dbReference type="InterPro" id="IPR026351">
    <property type="entry name" value="rSAM_ArsS-like"/>
</dbReference>
<dbReference type="Gene3D" id="3.20.20.70">
    <property type="entry name" value="Aldolase class I"/>
    <property type="match status" value="1"/>
</dbReference>
<proteinExistence type="predicted"/>
<dbReference type="SFLD" id="SFLDS00029">
    <property type="entry name" value="Radical_SAM"/>
    <property type="match status" value="1"/>
</dbReference>
<evidence type="ECO:0000256" key="5">
    <source>
        <dbReference type="ARBA" id="ARBA00023014"/>
    </source>
</evidence>
<dbReference type="InterPro" id="IPR024521">
    <property type="entry name" value="ArsS-like_C"/>
</dbReference>
<dbReference type="InterPro" id="IPR007197">
    <property type="entry name" value="rSAM"/>
</dbReference>
<evidence type="ECO:0000256" key="3">
    <source>
        <dbReference type="ARBA" id="ARBA00022723"/>
    </source>
</evidence>
<keyword evidence="2" id="KW-0949">S-adenosyl-L-methionine</keyword>
<dbReference type="InterPro" id="IPR013785">
    <property type="entry name" value="Aldolase_TIM"/>
</dbReference>
<dbReference type="GO" id="GO:0003824">
    <property type="term" value="F:catalytic activity"/>
    <property type="evidence" value="ECO:0007669"/>
    <property type="project" value="InterPro"/>
</dbReference>
<evidence type="ECO:0000259" key="7">
    <source>
        <dbReference type="Pfam" id="PF12345"/>
    </source>
</evidence>
<dbReference type="PANTHER" id="PTHR43728">
    <property type="entry name" value="SLR0304 PROTEIN"/>
    <property type="match status" value="1"/>
</dbReference>
<dbReference type="AlphaFoldDB" id="A0A657PVC1"/>
<comment type="caution">
    <text evidence="8">The sequence shown here is derived from an EMBL/GenBank/DDBJ whole genome shotgun (WGS) entry which is preliminary data.</text>
</comment>
<gene>
    <name evidence="8" type="ORF">C3L24_02740</name>
</gene>
<sequence length="319" mass="34870">MLDTAPLLSPSSFPGIRRERLETLQVNLGYRCNQSCRHCHVNAGPKRTELMRRETVDTVLAVLRARRIGVLDLTGGAPELNPHFRDLVRMARGAGVRVMDRCNLTILGEPGQEDLAEFLAGQGVAVIASLPCYLEENVDAQRGDGAFAASIAGLRRLNALGYGEAQGLELNLVYNPQGAVLPPDQQGLEADYKRKLLDGYGIRFNHLFTITNMPISRFGSTLLSRGGFDDYLRLLKEAHCSANLATVMCRSLLSVDWRGYLYDCDFNQMLEMPLLTHDGAALHLSRLLDEDPGGMRIRTAEHCYGCTAGSGSSCGGALS</sequence>
<dbReference type="GO" id="GO:0046872">
    <property type="term" value="F:metal ion binding"/>
    <property type="evidence" value="ECO:0007669"/>
    <property type="project" value="UniProtKB-KW"/>
</dbReference>
<name>A0A657PVC1_9GAMM</name>
<evidence type="ECO:0000313" key="9">
    <source>
        <dbReference type="Proteomes" id="UP000250928"/>
    </source>
</evidence>
<evidence type="ECO:0000256" key="2">
    <source>
        <dbReference type="ARBA" id="ARBA00022691"/>
    </source>
</evidence>
<dbReference type="GO" id="GO:0051536">
    <property type="term" value="F:iron-sulfur cluster binding"/>
    <property type="evidence" value="ECO:0007669"/>
    <property type="project" value="UniProtKB-KW"/>
</dbReference>
<organism evidence="8 9">
    <name type="scientific">Candidatus Sedimenticola endophacoides</name>
    <dbReference type="NCBI Taxonomy" id="2548426"/>
    <lineage>
        <taxon>Bacteria</taxon>
        <taxon>Pseudomonadati</taxon>
        <taxon>Pseudomonadota</taxon>
        <taxon>Gammaproteobacteria</taxon>
        <taxon>Chromatiales</taxon>
        <taxon>Sedimenticolaceae</taxon>
        <taxon>Sedimenticola</taxon>
    </lineage>
</organism>
<dbReference type="NCBIfam" id="TIGR04167">
    <property type="entry name" value="rSAM_SeCys"/>
    <property type="match status" value="1"/>
</dbReference>
<dbReference type="SUPFAM" id="SSF102114">
    <property type="entry name" value="Radical SAM enzymes"/>
    <property type="match status" value="1"/>
</dbReference>
<keyword evidence="5" id="KW-0411">Iron-sulfur</keyword>
<evidence type="ECO:0000259" key="6">
    <source>
        <dbReference type="Pfam" id="PF04055"/>
    </source>
</evidence>
<dbReference type="InterPro" id="IPR058240">
    <property type="entry name" value="rSAM_sf"/>
</dbReference>
<feature type="domain" description="Radical SAM core" evidence="6">
    <location>
        <begin position="26"/>
        <end position="162"/>
    </location>
</feature>
<dbReference type="Pfam" id="PF04055">
    <property type="entry name" value="Radical_SAM"/>
    <property type="match status" value="1"/>
</dbReference>
<evidence type="ECO:0000256" key="1">
    <source>
        <dbReference type="ARBA" id="ARBA00001966"/>
    </source>
</evidence>